<dbReference type="GO" id="GO:0045040">
    <property type="term" value="P:protein insertion into mitochondrial outer membrane"/>
    <property type="evidence" value="ECO:0007669"/>
    <property type="project" value="TreeGrafter"/>
</dbReference>
<evidence type="ECO:0000256" key="6">
    <source>
        <dbReference type="ARBA" id="ARBA00023128"/>
    </source>
</evidence>
<comment type="subcellular location">
    <subcellularLocation>
        <location evidence="1">Mitochondrion outer membrane</location>
        <topology evidence="1">Multi-pass membrane protein</topology>
    </subcellularLocation>
</comment>
<dbReference type="InterPro" id="IPR000184">
    <property type="entry name" value="Bac_surfAg_D15"/>
</dbReference>
<feature type="compositionally biased region" description="Basic and acidic residues" evidence="8">
    <location>
        <begin position="1"/>
        <end position="10"/>
    </location>
</feature>
<sequence>MGTVHAKDTGGSKYSNIETTTDPCGPNEPGKRVDLSGVEARVDKINIEGLQRTKNDIVVETVEELFHSQDFQEVIVNAHKVRGKLEKLGCFQNIGIFIDTSSGAEATLNGLEVTFFVKELKRMIGGANTMVGNNEGSLLVSLRAPNMFGRGEKLQAEYSYGSRRTNNLSLSFIKPLRTKYDALFSTSIFQHGSDWPWSGYKLVERGILFDLGFNTTCSMRHNLQYEAAWRELGASSRNSTFNVREESGHKVKSAIRHILTFDSRDAQIFPSRGSLFRFNTEFAGVGGDINFLKNDFFWQYNIPLFYDVVIQGTLQGGHLKPLSDDNTGLLPDKMYIGGPMSVRGFRTRGIGPHSGDDATGSNMAWGAGLHLYTPLPFRPGKGGFGDLFRLHLFTNLGQCKEIQFNNGFSEDLKAMIDGYRMSYGLGIALRLGQLARVEFNYVIPNIVREGDDIQETRFQFGVGLQFL</sequence>
<dbReference type="PANTHER" id="PTHR12815:SF18">
    <property type="entry name" value="SORTING AND ASSEMBLY MACHINERY COMPONENT 50 HOMOLOG"/>
    <property type="match status" value="1"/>
</dbReference>
<evidence type="ECO:0000256" key="4">
    <source>
        <dbReference type="ARBA" id="ARBA00022692"/>
    </source>
</evidence>
<dbReference type="GO" id="GO:0033108">
    <property type="term" value="P:mitochondrial respiratory chain complex assembly"/>
    <property type="evidence" value="ECO:0007669"/>
    <property type="project" value="TreeGrafter"/>
</dbReference>
<keyword evidence="5" id="KW-1000">Mitochondrion outer membrane</keyword>
<comment type="caution">
    <text evidence="10">The sequence shown here is derived from an EMBL/GenBank/DDBJ whole genome shotgun (WGS) entry which is preliminary data.</text>
</comment>
<proteinExistence type="inferred from homology"/>
<name>A0AAN8SDM4_POLSC</name>
<dbReference type="Pfam" id="PF01103">
    <property type="entry name" value="Omp85"/>
    <property type="match status" value="1"/>
</dbReference>
<feature type="compositionally biased region" description="Polar residues" evidence="8">
    <location>
        <begin position="12"/>
        <end position="22"/>
    </location>
</feature>
<feature type="domain" description="Bacterial surface antigen (D15)" evidence="9">
    <location>
        <begin position="146"/>
        <end position="466"/>
    </location>
</feature>
<dbReference type="FunFam" id="2.40.160.50:FF:000002">
    <property type="entry name" value="sorting and assembly machinery component 50 homolog"/>
    <property type="match status" value="1"/>
</dbReference>
<evidence type="ECO:0000256" key="1">
    <source>
        <dbReference type="ARBA" id="ARBA00004374"/>
    </source>
</evidence>
<dbReference type="PANTHER" id="PTHR12815">
    <property type="entry name" value="SORTING AND ASSEMBLY MACHINERY SAMM50 PROTEIN FAMILY MEMBER"/>
    <property type="match status" value="1"/>
</dbReference>
<dbReference type="EMBL" id="JAWJWE010000001">
    <property type="protein sequence ID" value="KAK6645028.1"/>
    <property type="molecule type" value="Genomic_DNA"/>
</dbReference>
<keyword evidence="6" id="KW-0496">Mitochondrion</keyword>
<evidence type="ECO:0000259" key="9">
    <source>
        <dbReference type="Pfam" id="PF01103"/>
    </source>
</evidence>
<reference evidence="10 11" key="1">
    <citation type="submission" date="2023-10" db="EMBL/GenBank/DDBJ databases">
        <title>Genomes of two closely related lineages of the louse Polyplax serrata with different host specificities.</title>
        <authorList>
            <person name="Martinu J."/>
            <person name="Tarabai H."/>
            <person name="Stefka J."/>
            <person name="Hypsa V."/>
        </authorList>
    </citation>
    <scope>NUCLEOTIDE SEQUENCE [LARGE SCALE GENOMIC DNA]</scope>
    <source>
        <strain evidence="10">HR10_N</strain>
    </source>
</reference>
<organism evidence="10 11">
    <name type="scientific">Polyplax serrata</name>
    <name type="common">Common mouse louse</name>
    <dbReference type="NCBI Taxonomy" id="468196"/>
    <lineage>
        <taxon>Eukaryota</taxon>
        <taxon>Metazoa</taxon>
        <taxon>Ecdysozoa</taxon>
        <taxon>Arthropoda</taxon>
        <taxon>Hexapoda</taxon>
        <taxon>Insecta</taxon>
        <taxon>Pterygota</taxon>
        <taxon>Neoptera</taxon>
        <taxon>Paraneoptera</taxon>
        <taxon>Psocodea</taxon>
        <taxon>Troctomorpha</taxon>
        <taxon>Phthiraptera</taxon>
        <taxon>Anoplura</taxon>
        <taxon>Polyplacidae</taxon>
        <taxon>Polyplax</taxon>
    </lineage>
</organism>
<dbReference type="GO" id="GO:0005741">
    <property type="term" value="C:mitochondrial outer membrane"/>
    <property type="evidence" value="ECO:0007669"/>
    <property type="project" value="UniProtKB-SubCell"/>
</dbReference>
<accession>A0AAN8SDM4</accession>
<evidence type="ECO:0000256" key="3">
    <source>
        <dbReference type="ARBA" id="ARBA00022452"/>
    </source>
</evidence>
<evidence type="ECO:0000313" key="10">
    <source>
        <dbReference type="EMBL" id="KAK6645028.1"/>
    </source>
</evidence>
<dbReference type="Gene3D" id="2.40.160.50">
    <property type="entry name" value="membrane protein fhac: a member of the omp85/tpsb transporter family"/>
    <property type="match status" value="1"/>
</dbReference>
<comment type="similarity">
    <text evidence="2">Belongs to the SAM50/omp85 family.</text>
</comment>
<keyword evidence="4" id="KW-0812">Transmembrane</keyword>
<evidence type="ECO:0000256" key="8">
    <source>
        <dbReference type="SAM" id="MobiDB-lite"/>
    </source>
</evidence>
<keyword evidence="7" id="KW-0472">Membrane</keyword>
<evidence type="ECO:0000256" key="5">
    <source>
        <dbReference type="ARBA" id="ARBA00022787"/>
    </source>
</evidence>
<evidence type="ECO:0000256" key="7">
    <source>
        <dbReference type="ARBA" id="ARBA00023136"/>
    </source>
</evidence>
<dbReference type="AlphaFoldDB" id="A0AAN8SDM4"/>
<evidence type="ECO:0000313" key="11">
    <source>
        <dbReference type="Proteomes" id="UP001372834"/>
    </source>
</evidence>
<dbReference type="Proteomes" id="UP001372834">
    <property type="component" value="Unassembled WGS sequence"/>
</dbReference>
<feature type="region of interest" description="Disordered" evidence="8">
    <location>
        <begin position="1"/>
        <end position="30"/>
    </location>
</feature>
<protein>
    <recommendedName>
        <fullName evidence="9">Bacterial surface antigen (D15) domain-containing protein</fullName>
    </recommendedName>
</protein>
<gene>
    <name evidence="10" type="ORF">RUM43_001304</name>
</gene>
<evidence type="ECO:0000256" key="2">
    <source>
        <dbReference type="ARBA" id="ARBA00010913"/>
    </source>
</evidence>
<keyword evidence="3" id="KW-1134">Transmembrane beta strand</keyword>
<dbReference type="InterPro" id="IPR039910">
    <property type="entry name" value="D15-like"/>
</dbReference>